<dbReference type="PANTHER" id="PTHR43040">
    <property type="entry name" value="RIBONUCLEASE D"/>
    <property type="match status" value="1"/>
</dbReference>
<gene>
    <name evidence="2" type="ORF">B0T26DRAFT_683202</name>
</gene>
<dbReference type="GeneID" id="85324063"/>
<evidence type="ECO:0008006" key="4">
    <source>
        <dbReference type="Google" id="ProtNLM"/>
    </source>
</evidence>
<sequence length="348" mass="37541">MLRPQTFQSSCLSILRLFRKQIALPTLQPRNIATSSAASSSPSPSPSPSPSAASPSPSALSPLPSASESLAASLAAVSAASETVIASEEALGSFLSSIAPSSILYLDLEGTALSRNGTVSLITSLVYPQRTTRLIDVLTLGKAAFTTPARDGRTTLKSILEDPAISKYLWDVRSDADALWALYGVGLRGITDLQLLENAGRAGNRKLIRGLSKSIKRDLALTPADLDRWHRTKTEGKRLMDENRFDVRPIAPDVVEYCLGDVALLPALHELYGGRVDAEWLAKVVDESARRIEEVQAVDYDTTFTYQKMLAPWGGDLVVKVLNPDLPVTDVELPVVDVEPVKPEKPLV</sequence>
<feature type="region of interest" description="Disordered" evidence="1">
    <location>
        <begin position="33"/>
        <end position="61"/>
    </location>
</feature>
<dbReference type="Gene3D" id="3.30.420.10">
    <property type="entry name" value="Ribonuclease H-like superfamily/Ribonuclease H"/>
    <property type="match status" value="1"/>
</dbReference>
<name>A0AA40BG01_9PEZI</name>
<accession>A0AA40BG01</accession>
<dbReference type="InterPro" id="IPR036397">
    <property type="entry name" value="RNaseH_sf"/>
</dbReference>
<dbReference type="GO" id="GO:0003676">
    <property type="term" value="F:nucleic acid binding"/>
    <property type="evidence" value="ECO:0007669"/>
    <property type="project" value="InterPro"/>
</dbReference>
<dbReference type="PANTHER" id="PTHR43040:SF1">
    <property type="entry name" value="RIBONUCLEASE D"/>
    <property type="match status" value="1"/>
</dbReference>
<proteinExistence type="predicted"/>
<evidence type="ECO:0000313" key="3">
    <source>
        <dbReference type="Proteomes" id="UP001172101"/>
    </source>
</evidence>
<evidence type="ECO:0000313" key="2">
    <source>
        <dbReference type="EMBL" id="KAK0733238.1"/>
    </source>
</evidence>
<dbReference type="InterPro" id="IPR012337">
    <property type="entry name" value="RNaseH-like_sf"/>
</dbReference>
<reference evidence="2" key="1">
    <citation type="submission" date="2023-06" db="EMBL/GenBank/DDBJ databases">
        <title>Genome-scale phylogeny and comparative genomics of the fungal order Sordariales.</title>
        <authorList>
            <consortium name="Lawrence Berkeley National Laboratory"/>
            <person name="Hensen N."/>
            <person name="Bonometti L."/>
            <person name="Westerberg I."/>
            <person name="Brannstrom I.O."/>
            <person name="Guillou S."/>
            <person name="Cros-Aarteil S."/>
            <person name="Calhoun S."/>
            <person name="Haridas S."/>
            <person name="Kuo A."/>
            <person name="Mondo S."/>
            <person name="Pangilinan J."/>
            <person name="Riley R."/>
            <person name="LaButti K."/>
            <person name="Andreopoulos B."/>
            <person name="Lipzen A."/>
            <person name="Chen C."/>
            <person name="Yanf M."/>
            <person name="Daum C."/>
            <person name="Ng V."/>
            <person name="Clum A."/>
            <person name="Steindorff A."/>
            <person name="Ohm R."/>
            <person name="Martin F."/>
            <person name="Silar P."/>
            <person name="Natvig D."/>
            <person name="Lalanne C."/>
            <person name="Gautier V."/>
            <person name="Ament-velasquez S.L."/>
            <person name="Kruys A."/>
            <person name="Hutchinson M.I."/>
            <person name="Powell A.J."/>
            <person name="Barry K."/>
            <person name="Miller A.N."/>
            <person name="Grigoriev I.V."/>
            <person name="Debuchy R."/>
            <person name="Gladieux P."/>
            <person name="Thoren M.H."/>
            <person name="Johannesson H."/>
        </authorList>
    </citation>
    <scope>NUCLEOTIDE SEQUENCE</scope>
    <source>
        <strain evidence="2">SMH2392-1A</strain>
    </source>
</reference>
<dbReference type="RefSeq" id="XP_060302115.1">
    <property type="nucleotide sequence ID" value="XM_060440793.1"/>
</dbReference>
<protein>
    <recommendedName>
        <fullName evidence="4">3'-5' exonuclease domain-containing protein</fullName>
    </recommendedName>
</protein>
<dbReference type="AlphaFoldDB" id="A0AA40BG01"/>
<keyword evidence="3" id="KW-1185">Reference proteome</keyword>
<dbReference type="EMBL" id="JAUIRO010000001">
    <property type="protein sequence ID" value="KAK0733238.1"/>
    <property type="molecule type" value="Genomic_DNA"/>
</dbReference>
<dbReference type="SUPFAM" id="SSF53098">
    <property type="entry name" value="Ribonuclease H-like"/>
    <property type="match status" value="1"/>
</dbReference>
<evidence type="ECO:0000256" key="1">
    <source>
        <dbReference type="SAM" id="MobiDB-lite"/>
    </source>
</evidence>
<organism evidence="2 3">
    <name type="scientific">Lasiosphaeria miniovina</name>
    <dbReference type="NCBI Taxonomy" id="1954250"/>
    <lineage>
        <taxon>Eukaryota</taxon>
        <taxon>Fungi</taxon>
        <taxon>Dikarya</taxon>
        <taxon>Ascomycota</taxon>
        <taxon>Pezizomycotina</taxon>
        <taxon>Sordariomycetes</taxon>
        <taxon>Sordariomycetidae</taxon>
        <taxon>Sordariales</taxon>
        <taxon>Lasiosphaeriaceae</taxon>
        <taxon>Lasiosphaeria</taxon>
    </lineage>
</organism>
<feature type="compositionally biased region" description="Low complexity" evidence="1">
    <location>
        <begin position="50"/>
        <end position="61"/>
    </location>
</feature>
<dbReference type="Proteomes" id="UP001172101">
    <property type="component" value="Unassembled WGS sequence"/>
</dbReference>
<comment type="caution">
    <text evidence="2">The sequence shown here is derived from an EMBL/GenBank/DDBJ whole genome shotgun (WGS) entry which is preliminary data.</text>
</comment>